<protein>
    <submittedName>
        <fullName evidence="3">Uncharacterized protein</fullName>
    </submittedName>
</protein>
<evidence type="ECO:0000313" key="4">
    <source>
        <dbReference type="Proteomes" id="UP000236728"/>
    </source>
</evidence>
<feature type="transmembrane region" description="Helical" evidence="2">
    <location>
        <begin position="77"/>
        <end position="99"/>
    </location>
</feature>
<dbReference type="EMBL" id="FNVA01000007">
    <property type="protein sequence ID" value="SEG60232.1"/>
    <property type="molecule type" value="Genomic_DNA"/>
</dbReference>
<feature type="compositionally biased region" description="Low complexity" evidence="1">
    <location>
        <begin position="1"/>
        <end position="18"/>
    </location>
</feature>
<sequence length="110" mass="12115">MSLQSSSASQTASPMSSPGRAPKEPVAPAPVWLQRMSLVVFVLFCFYIGGILAVLPWSPRYWDQNGWLMAHPAIDAIAIQGWMRGLISGIGLVDVWIGISELIHYRDFKG</sequence>
<keyword evidence="2" id="KW-0812">Transmembrane</keyword>
<dbReference type="Proteomes" id="UP000236728">
    <property type="component" value="Unassembled WGS sequence"/>
</dbReference>
<keyword evidence="2" id="KW-1133">Transmembrane helix</keyword>
<reference evidence="3 4" key="1">
    <citation type="submission" date="2016-10" db="EMBL/GenBank/DDBJ databases">
        <authorList>
            <person name="de Groot N.N."/>
        </authorList>
    </citation>
    <scope>NUCLEOTIDE SEQUENCE [LARGE SCALE GENOMIC DNA]</scope>
    <source>
        <strain evidence="3 4">DSM 22489</strain>
    </source>
</reference>
<name>A0A1H6BI03_9BACT</name>
<evidence type="ECO:0000256" key="1">
    <source>
        <dbReference type="SAM" id="MobiDB-lite"/>
    </source>
</evidence>
<accession>A0A1H6BI03</accession>
<organism evidence="3 4">
    <name type="scientific">Bryocella elongata</name>
    <dbReference type="NCBI Taxonomy" id="863522"/>
    <lineage>
        <taxon>Bacteria</taxon>
        <taxon>Pseudomonadati</taxon>
        <taxon>Acidobacteriota</taxon>
        <taxon>Terriglobia</taxon>
        <taxon>Terriglobales</taxon>
        <taxon>Acidobacteriaceae</taxon>
        <taxon>Bryocella</taxon>
    </lineage>
</organism>
<keyword evidence="4" id="KW-1185">Reference proteome</keyword>
<evidence type="ECO:0000256" key="2">
    <source>
        <dbReference type="SAM" id="Phobius"/>
    </source>
</evidence>
<evidence type="ECO:0000313" key="3">
    <source>
        <dbReference type="EMBL" id="SEG60232.1"/>
    </source>
</evidence>
<gene>
    <name evidence="3" type="ORF">SAMN05421819_3714</name>
</gene>
<dbReference type="AlphaFoldDB" id="A0A1H6BI03"/>
<keyword evidence="2" id="KW-0472">Membrane</keyword>
<feature type="region of interest" description="Disordered" evidence="1">
    <location>
        <begin position="1"/>
        <end position="24"/>
    </location>
</feature>
<proteinExistence type="predicted"/>
<feature type="transmembrane region" description="Helical" evidence="2">
    <location>
        <begin position="38"/>
        <end position="57"/>
    </location>
</feature>